<dbReference type="GO" id="GO:0097347">
    <property type="term" value="C:TAM protein secretion complex"/>
    <property type="evidence" value="ECO:0007669"/>
    <property type="project" value="TreeGrafter"/>
</dbReference>
<comment type="subcellular location">
    <subcellularLocation>
        <location evidence="1">Membrane</location>
        <topology evidence="1">Single-pass membrane protein</topology>
    </subcellularLocation>
</comment>
<evidence type="ECO:0000313" key="8">
    <source>
        <dbReference type="EMBL" id="AKM06494.1"/>
    </source>
</evidence>
<dbReference type="Proteomes" id="UP000037643">
    <property type="component" value="Chromosome"/>
</dbReference>
<feature type="domain" description="Translocation and assembly module TamB C-terminal" evidence="7">
    <location>
        <begin position="1059"/>
        <end position="1391"/>
    </location>
</feature>
<reference evidence="8 9" key="1">
    <citation type="submission" date="2015-06" db="EMBL/GenBank/DDBJ databases">
        <authorList>
            <person name="Kim K.M."/>
        </authorList>
    </citation>
    <scope>NUCLEOTIDE SEQUENCE [LARGE SCALE GENOMIC DNA]</scope>
    <source>
        <strain evidence="8 9">KCTC 22370</strain>
    </source>
</reference>
<feature type="transmembrane region" description="Helical" evidence="6">
    <location>
        <begin position="34"/>
        <end position="53"/>
    </location>
</feature>
<dbReference type="Pfam" id="PF04357">
    <property type="entry name" value="TamB"/>
    <property type="match status" value="1"/>
</dbReference>
<name>A0A0G3X798_9SPHN</name>
<keyword evidence="3 6" id="KW-1133">Transmembrane helix</keyword>
<sequence>MAGEDTVESAGPDEAVGQDASPARRSRLGRAARWAIGIVVGLVAVVLLALAALNSPIGKRFIVDRIAEVAPASGLHIEIGRIEGDIYRRATLHDVVLSDPKGQFLTVPVTELDWRPLNWLWSGLDVRQLVARRGTLLRTPELLPGDPDAPMLPDFDIRVDRLELENFRVARGVVDDSEHRVDLSAKADIRDGHVFLDAGGQLGQRDTVRLLVDAEPDGDRFDLELDYRAPLGGVIAGLAGADAGYRARITGDGTWSQWRGAMLVERENERFAAFRLTNRAGRYGIVGQATPAPLLQGPVADLLTGPVSLAAFGTLQDSVLDGELALRARGIVGDARGAVDLADNAFDDFAFDVRVAEATPMADTRVEGARIAATLDGAFRDLSIGHRIVLDRFVSGTTEARGLVQEGTATFDGVRWTLPLDLRAQQLMVGNDLIDPRLVRGRLSGELAYSGTRIVADDLRLVFPDASARFSVRGETRTGAYALAGPVALRGLRIDNIGAASGNAKVLFKIADGVPWSLRANFAGRIADVSNATLANLAGPTIGFRGGVNMGGAGPIVFRDLTVDSQKLQLALDGEVREGTTTVAGQGTHTEYGPFTVEAGLDGEGPRAALVFADPFPAAGLEDVRVAIAPSEDGFLIDTQGGSMLGAFDGELELLMPAGGPTRIAIDRLDVWETRVQGDLMLGDEGVSGNLALAGGGLDGTIALAPRAGGQAFDIDIDGRNARFGGDTPIAIGRADIEGTGLLADGNTTIEGKMTAQGLQYGTLFFSRLTADAQLRNGEGDANVAFTGRRGSRLGMQIDAEFASERIAVAARGFFAGRRISMPRRAVLLAQDTGGWALQPTQVGYGDGIAIASGRFGGTGPTSLELKMSQMPLSLADAVVQDLGLGGTISGVVDFGADESGLPTGSARVQVDGLTRSGMVLTSRPVDLSLVARLGADQLETRAVIDEGNERRGRLQGRISGLPATGALFDRLRAGSLAAQLRYAGPADALWRLAAIDTFDLTGGLSVAANVTGTLADPQVRGSLASDNLRLRSGLSGTDVTEVSARGDFAGARLRLTRFAGKTAGGGTVSGSGTVTLQDLGERGPQMDLRIAARNASLLNANGLTATVTGPLRIVSNGVGGTIAGRLLVNRASWSLGMMDEVQDMPQIKTREINTPADFGPRAAPSAPWRYLIDARAPSRVDVDGMGLDSEWSADVRVRGTTDDPRIGGEAEVVRGEYTFAGASFELTRGQIEFDETGPIDPRLDIRAETERDGLDVIVQVQGNAMQPEISFSSSPALPEEEILARLLFGGSITDLSATDALQLGAAVASLRGGGGLDPINQLRSAIGLDRLRIVGPDPALDRGTAVAVGKNFGRRFYAEIITDGQGYSATEVEFRVTSWLSLLASVSTIGRESVRAEISRDY</sequence>
<evidence type="ECO:0000256" key="5">
    <source>
        <dbReference type="SAM" id="MobiDB-lite"/>
    </source>
</evidence>
<dbReference type="PANTHER" id="PTHR36985:SF1">
    <property type="entry name" value="TRANSLOCATION AND ASSEMBLY MODULE SUBUNIT TAMB"/>
    <property type="match status" value="1"/>
</dbReference>
<feature type="region of interest" description="Disordered" evidence="5">
    <location>
        <begin position="1"/>
        <end position="22"/>
    </location>
</feature>
<evidence type="ECO:0000256" key="2">
    <source>
        <dbReference type="ARBA" id="ARBA00022692"/>
    </source>
</evidence>
<dbReference type="KEGG" id="amx:AM2010_407"/>
<keyword evidence="4 6" id="KW-0472">Membrane</keyword>
<evidence type="ECO:0000313" key="9">
    <source>
        <dbReference type="Proteomes" id="UP000037643"/>
    </source>
</evidence>
<accession>A0A0G3X798</accession>
<dbReference type="RefSeq" id="WP_047805654.1">
    <property type="nucleotide sequence ID" value="NZ_CP011805.1"/>
</dbReference>
<organism evidence="8 9">
    <name type="scientific">Pelagerythrobacter marensis</name>
    <dbReference type="NCBI Taxonomy" id="543877"/>
    <lineage>
        <taxon>Bacteria</taxon>
        <taxon>Pseudomonadati</taxon>
        <taxon>Pseudomonadota</taxon>
        <taxon>Alphaproteobacteria</taxon>
        <taxon>Sphingomonadales</taxon>
        <taxon>Erythrobacteraceae</taxon>
        <taxon>Pelagerythrobacter</taxon>
    </lineage>
</organism>
<dbReference type="GO" id="GO:0005886">
    <property type="term" value="C:plasma membrane"/>
    <property type="evidence" value="ECO:0007669"/>
    <property type="project" value="InterPro"/>
</dbReference>
<keyword evidence="2 6" id="KW-0812">Transmembrane</keyword>
<evidence type="ECO:0000259" key="7">
    <source>
        <dbReference type="Pfam" id="PF04357"/>
    </source>
</evidence>
<evidence type="ECO:0000256" key="6">
    <source>
        <dbReference type="SAM" id="Phobius"/>
    </source>
</evidence>
<dbReference type="PANTHER" id="PTHR36985">
    <property type="entry name" value="TRANSLOCATION AND ASSEMBLY MODULE SUBUNIT TAMB"/>
    <property type="match status" value="1"/>
</dbReference>
<protein>
    <recommendedName>
        <fullName evidence="7">Translocation and assembly module TamB C-terminal domain-containing protein</fullName>
    </recommendedName>
</protein>
<proteinExistence type="predicted"/>
<dbReference type="InterPro" id="IPR007452">
    <property type="entry name" value="TamB_C"/>
</dbReference>
<dbReference type="PATRIC" id="fig|543877.4.peg.410"/>
<dbReference type="OrthoDB" id="7784409at2"/>
<dbReference type="GO" id="GO:0009306">
    <property type="term" value="P:protein secretion"/>
    <property type="evidence" value="ECO:0007669"/>
    <property type="project" value="InterPro"/>
</dbReference>
<evidence type="ECO:0000256" key="3">
    <source>
        <dbReference type="ARBA" id="ARBA00022989"/>
    </source>
</evidence>
<dbReference type="STRING" id="543877.AM2010_407"/>
<evidence type="ECO:0000256" key="4">
    <source>
        <dbReference type="ARBA" id="ARBA00023136"/>
    </source>
</evidence>
<keyword evidence="9" id="KW-1185">Reference proteome</keyword>
<evidence type="ECO:0000256" key="1">
    <source>
        <dbReference type="ARBA" id="ARBA00004167"/>
    </source>
</evidence>
<dbReference type="EMBL" id="CP011805">
    <property type="protein sequence ID" value="AKM06494.1"/>
    <property type="molecule type" value="Genomic_DNA"/>
</dbReference>
<gene>
    <name evidence="8" type="ORF">AM2010_407</name>
</gene>